<dbReference type="Proteomes" id="UP000001396">
    <property type="component" value="Unassembled WGS sequence"/>
</dbReference>
<dbReference type="RefSeq" id="XP_020431389.1">
    <property type="nucleotide sequence ID" value="XM_020578520.1"/>
</dbReference>
<reference evidence="2 3" key="1">
    <citation type="journal article" date="2011" name="Genome Res.">
        <title>Phylogeny-wide analysis of social amoeba genomes highlights ancient origins for complex intercellular communication.</title>
        <authorList>
            <person name="Heidel A.J."/>
            <person name="Lawal H.M."/>
            <person name="Felder M."/>
            <person name="Schilde C."/>
            <person name="Helps N.R."/>
            <person name="Tunggal B."/>
            <person name="Rivero F."/>
            <person name="John U."/>
            <person name="Schleicher M."/>
            <person name="Eichinger L."/>
            <person name="Platzer M."/>
            <person name="Noegel A.A."/>
            <person name="Schaap P."/>
            <person name="Gloeckner G."/>
        </authorList>
    </citation>
    <scope>NUCLEOTIDE SEQUENCE [LARGE SCALE GENOMIC DNA]</scope>
    <source>
        <strain evidence="3">ATCC 26659 / Pp 5 / PN500</strain>
    </source>
</reference>
<keyword evidence="1" id="KW-0812">Transmembrane</keyword>
<dbReference type="InParanoid" id="D3BGN4"/>
<protein>
    <submittedName>
        <fullName evidence="2">Uncharacterized protein</fullName>
    </submittedName>
</protein>
<organism evidence="2 3">
    <name type="scientific">Heterostelium pallidum (strain ATCC 26659 / Pp 5 / PN500)</name>
    <name type="common">Cellular slime mold</name>
    <name type="synonym">Polysphondylium pallidum</name>
    <dbReference type="NCBI Taxonomy" id="670386"/>
    <lineage>
        <taxon>Eukaryota</taxon>
        <taxon>Amoebozoa</taxon>
        <taxon>Evosea</taxon>
        <taxon>Eumycetozoa</taxon>
        <taxon>Dictyostelia</taxon>
        <taxon>Acytosteliales</taxon>
        <taxon>Acytosteliaceae</taxon>
        <taxon>Heterostelium</taxon>
    </lineage>
</organism>
<keyword evidence="3" id="KW-1185">Reference proteome</keyword>
<dbReference type="GeneID" id="31363167"/>
<evidence type="ECO:0000313" key="2">
    <source>
        <dbReference type="EMBL" id="EFA79268.1"/>
    </source>
</evidence>
<proteinExistence type="predicted"/>
<evidence type="ECO:0000256" key="1">
    <source>
        <dbReference type="SAM" id="Phobius"/>
    </source>
</evidence>
<dbReference type="EMBL" id="ADBJ01000035">
    <property type="protein sequence ID" value="EFA79268.1"/>
    <property type="molecule type" value="Genomic_DNA"/>
</dbReference>
<comment type="caution">
    <text evidence="2">The sequence shown here is derived from an EMBL/GenBank/DDBJ whole genome shotgun (WGS) entry which is preliminary data.</text>
</comment>
<evidence type="ECO:0000313" key="3">
    <source>
        <dbReference type="Proteomes" id="UP000001396"/>
    </source>
</evidence>
<keyword evidence="1" id="KW-1133">Transmembrane helix</keyword>
<feature type="transmembrane region" description="Helical" evidence="1">
    <location>
        <begin position="140"/>
        <end position="163"/>
    </location>
</feature>
<accession>D3BGN4</accession>
<keyword evidence="1" id="KW-0472">Membrane</keyword>
<gene>
    <name evidence="2" type="ORF">PPL_07686</name>
</gene>
<name>D3BGN4_HETP5</name>
<dbReference type="AlphaFoldDB" id="D3BGN4"/>
<sequence>MSFVLSLLYNESLSLTSKSFKVFYSSCDQSNASDYCYYLPEKESDRRVLEIPQYPDFISINETLWSPMTQNYSWNSKSKQIIVNGGYLNSVMVNISYPFSSNISDYSSCVLVDQAWNPAGGRYFTAIICDYEKTLSKEDIGLIVGGTAIFVVIITITLLFVYIKKRSKLSRLANKLRDQREPLITNEY</sequence>